<comment type="similarity">
    <text evidence="2 11">Belongs to the ClpA/ClpB family.</text>
</comment>
<dbReference type="GO" id="GO:0005524">
    <property type="term" value="F:ATP binding"/>
    <property type="evidence" value="ECO:0007669"/>
    <property type="project" value="UniProtKB-UniRule"/>
</dbReference>
<evidence type="ECO:0000256" key="7">
    <source>
        <dbReference type="ARBA" id="ARBA00023054"/>
    </source>
</evidence>
<dbReference type="PROSITE" id="PS00870">
    <property type="entry name" value="CLPAB_1"/>
    <property type="match status" value="1"/>
</dbReference>
<dbReference type="Gene3D" id="1.10.8.60">
    <property type="match status" value="1"/>
</dbReference>
<dbReference type="NCBIfam" id="TIGR03346">
    <property type="entry name" value="chaperone_ClpB"/>
    <property type="match status" value="1"/>
</dbReference>
<dbReference type="Gene3D" id="1.10.1780.10">
    <property type="entry name" value="Clp, N-terminal domain"/>
    <property type="match status" value="1"/>
</dbReference>
<dbReference type="GO" id="GO:0034605">
    <property type="term" value="P:cellular response to heat"/>
    <property type="evidence" value="ECO:0007669"/>
    <property type="project" value="TreeGrafter"/>
</dbReference>
<dbReference type="PRINTS" id="PR00300">
    <property type="entry name" value="CLPPROTEASEA"/>
</dbReference>
<evidence type="ECO:0000256" key="9">
    <source>
        <dbReference type="ARBA" id="ARBA00026057"/>
    </source>
</evidence>
<dbReference type="Pfam" id="PF00004">
    <property type="entry name" value="AAA"/>
    <property type="match status" value="1"/>
</dbReference>
<keyword evidence="5 11" id="KW-0067">ATP-binding</keyword>
<evidence type="ECO:0000256" key="3">
    <source>
        <dbReference type="ARBA" id="ARBA00022737"/>
    </source>
</evidence>
<accession>A7A774</accession>
<feature type="domain" description="Clp R" evidence="14">
    <location>
        <begin position="5"/>
        <end position="151"/>
    </location>
</feature>
<proteinExistence type="inferred from homology"/>
<dbReference type="FunFam" id="3.40.50.300:FF:000120">
    <property type="entry name" value="ATP-dependent chaperone ClpB"/>
    <property type="match status" value="1"/>
</dbReference>
<sequence length="909" mass="99414">MEDDMEQKFTQMAQEALSDAVQNAAALGNPQVDTLHLLDAMLRQENSMARALIEAAGGNAQNVSAEVHQAMQSLPSASGSTTTQPDVSRQLSAVLSQAEKEMQRRGDEYVTVDLMLVAIAAAKPNQSADILEKNGLTADKLRNALTAARGSDRKVTSADAEGSYKALEKYSTDLTAAAKEGKLDPVIGRDQEIRRVIQILSRRTKNNPVLIGEPGVGKTAVVEGLAQRIVAGDVPTTLQNKKLISLDLGSMVAGSKYRGEFEERLKSVLEEIKKADGQIITFIDEIHTIVGAGAAEGSMDAGNMLKPMLARGELRLIGATTLDEYRENIEKDPALERRFQQVFVGEPSVEDTVAILRGIAPKYEAHHKVTIGDDALVAAATLSNRYISGRQLPDKAIDLVDEAAAHLRMELDSSPEEIDELRRQVDRLKMEKSYLLGNPKNDKAAEKAEAELDDSAKDRLADLNQEIADKSEKLNGLKARWDAEKNGHNRIGDLRKKLDELRTQAEKYEREGDLAKSSAINYGEIPAIQKEIAQAEKNEAESGGADNANADVPMVPDRVDADSIAEIVSDWTGIPVGRLMQGENEKLLHMEEYLGKRVIGQKEAIQAVSDAVRRSRAGISDPNRPTGSFLFLGPTGVGKTELAKALADFLFDDEKAMVRIDMSEYMEKASVSRLIGAAPGYIGYEEGGQLTEAVRRRPYSVVLFDEVEKANPEVFDVLLQVLDDGRLTDGQGRTVDFKNTILIMTSNLGSQFLVNPDMDADAKKKAVMDAVHMQFKPEFINRLDELVMFHPLTREELGGIVDIQVAQVSARLTDRRITLDVTDSAREWLANTGYDPAYGARPLRRLVQTEVGDQLARMLLAGEVHDGDTVLVDQTGGDHLELSAWAADQLEDMGEEKTDDSADVPNPAE</sequence>
<evidence type="ECO:0000256" key="11">
    <source>
        <dbReference type="RuleBase" id="RU004432"/>
    </source>
</evidence>
<dbReference type="PROSITE" id="PS00871">
    <property type="entry name" value="CLPAB_2"/>
    <property type="match status" value="1"/>
</dbReference>
<dbReference type="InterPro" id="IPR028299">
    <property type="entry name" value="ClpA/B_CS2"/>
</dbReference>
<dbReference type="GO" id="GO:0005737">
    <property type="term" value="C:cytoplasm"/>
    <property type="evidence" value="ECO:0007669"/>
    <property type="project" value="UniProtKB-SubCell"/>
</dbReference>
<dbReference type="SMART" id="SM01086">
    <property type="entry name" value="ClpB_D2-small"/>
    <property type="match status" value="1"/>
</dbReference>
<dbReference type="PANTHER" id="PTHR11638">
    <property type="entry name" value="ATP-DEPENDENT CLP PROTEASE"/>
    <property type="match status" value="1"/>
</dbReference>
<comment type="subunit">
    <text evidence="12">Homohexamer; The oligomerization is ATP-dependent.</text>
</comment>
<dbReference type="InterPro" id="IPR001270">
    <property type="entry name" value="ClpA/B"/>
</dbReference>
<dbReference type="InterPro" id="IPR017730">
    <property type="entry name" value="Chaperonin_ClpB"/>
</dbReference>
<dbReference type="CDD" id="cd19499">
    <property type="entry name" value="RecA-like_ClpB_Hsp104-like"/>
    <property type="match status" value="1"/>
</dbReference>
<keyword evidence="4 11" id="KW-0547">Nucleotide-binding</keyword>
<gene>
    <name evidence="12 15" type="primary">clpB</name>
    <name evidence="15" type="ORF">BIFADO_01710</name>
</gene>
<reference evidence="15 16" key="2">
    <citation type="submission" date="2007-05" db="EMBL/GenBank/DDBJ databases">
        <title>Draft genome sequence of Bifidobacterium adolescentis (L2-32).</title>
        <authorList>
            <person name="Sudarsanam P."/>
            <person name="Ley R."/>
            <person name="Guruge J."/>
            <person name="Turnbaugh P.J."/>
            <person name="Mahowald M."/>
            <person name="Liep D."/>
            <person name="Gordon J."/>
        </authorList>
    </citation>
    <scope>NUCLEOTIDE SEQUENCE [LARGE SCALE GENOMIC DNA]</scope>
    <source>
        <strain evidence="15 16">L2-32</strain>
    </source>
</reference>
<dbReference type="InterPro" id="IPR041546">
    <property type="entry name" value="ClpA/ClpB_AAA_lid"/>
</dbReference>
<dbReference type="FunFam" id="1.10.8.60:FF:000017">
    <property type="entry name" value="ATP-dependent chaperone ClpB"/>
    <property type="match status" value="1"/>
</dbReference>
<evidence type="ECO:0000256" key="6">
    <source>
        <dbReference type="ARBA" id="ARBA00023016"/>
    </source>
</evidence>
<dbReference type="GO" id="GO:0016887">
    <property type="term" value="F:ATP hydrolysis activity"/>
    <property type="evidence" value="ECO:0007669"/>
    <property type="project" value="InterPro"/>
</dbReference>
<evidence type="ECO:0000256" key="12">
    <source>
        <dbReference type="RuleBase" id="RU362034"/>
    </source>
</evidence>
<dbReference type="Gene3D" id="3.40.50.300">
    <property type="entry name" value="P-loop containing nucleotide triphosphate hydrolases"/>
    <property type="match status" value="3"/>
</dbReference>
<dbReference type="Pfam" id="PF10431">
    <property type="entry name" value="ClpB_D2-small"/>
    <property type="match status" value="1"/>
</dbReference>
<evidence type="ECO:0000256" key="1">
    <source>
        <dbReference type="ARBA" id="ARBA00004496"/>
    </source>
</evidence>
<dbReference type="SMART" id="SM00382">
    <property type="entry name" value="AAA"/>
    <property type="match status" value="2"/>
</dbReference>
<dbReference type="SUPFAM" id="SSF52540">
    <property type="entry name" value="P-loop containing nucleoside triphosphate hydrolases"/>
    <property type="match status" value="2"/>
</dbReference>
<keyword evidence="6 12" id="KW-0346">Stress response</keyword>
<dbReference type="FunFam" id="3.40.50.300:FF:000010">
    <property type="entry name" value="Chaperone clpB 1, putative"/>
    <property type="match status" value="1"/>
</dbReference>
<dbReference type="EMBL" id="AAXD02000052">
    <property type="protein sequence ID" value="EDN82657.1"/>
    <property type="molecule type" value="Genomic_DNA"/>
</dbReference>
<dbReference type="InterPro" id="IPR003593">
    <property type="entry name" value="AAA+_ATPase"/>
</dbReference>
<dbReference type="CDD" id="cd00009">
    <property type="entry name" value="AAA"/>
    <property type="match status" value="1"/>
</dbReference>
<dbReference type="FunFam" id="3.40.50.300:FF:000025">
    <property type="entry name" value="ATP-dependent Clp protease subunit"/>
    <property type="match status" value="1"/>
</dbReference>
<dbReference type="InterPro" id="IPR019489">
    <property type="entry name" value="Clp_ATPase_C"/>
</dbReference>
<dbReference type="Pfam" id="PF17871">
    <property type="entry name" value="AAA_lid_9"/>
    <property type="match status" value="1"/>
</dbReference>
<evidence type="ECO:0000259" key="14">
    <source>
        <dbReference type="PROSITE" id="PS51903"/>
    </source>
</evidence>
<dbReference type="PANTHER" id="PTHR11638:SF18">
    <property type="entry name" value="HEAT SHOCK PROTEIN 104"/>
    <property type="match status" value="1"/>
</dbReference>
<dbReference type="GO" id="GO:0042026">
    <property type="term" value="P:protein refolding"/>
    <property type="evidence" value="ECO:0007669"/>
    <property type="project" value="UniProtKB-UniRule"/>
</dbReference>
<dbReference type="Pfam" id="PF07724">
    <property type="entry name" value="AAA_2"/>
    <property type="match status" value="1"/>
</dbReference>
<evidence type="ECO:0000256" key="10">
    <source>
        <dbReference type="PROSITE-ProRule" id="PRU01251"/>
    </source>
</evidence>
<dbReference type="InterPro" id="IPR004176">
    <property type="entry name" value="Clp_R_N"/>
</dbReference>
<protein>
    <recommendedName>
        <fullName evidence="12">Chaperone protein ClpB</fullName>
    </recommendedName>
</protein>
<keyword evidence="7 12" id="KW-0175">Coiled coil</keyword>
<dbReference type="Proteomes" id="UP000003773">
    <property type="component" value="Unassembled WGS sequence"/>
</dbReference>
<feature type="region of interest" description="Disordered" evidence="13">
    <location>
        <begin position="890"/>
        <end position="909"/>
    </location>
</feature>
<comment type="function">
    <text evidence="12">Part of a stress-induced multi-chaperone system, it is involved in the recovery of the cell from heat-induced damage, in cooperation with DnaK, DnaJ and GrpE.</text>
</comment>
<dbReference type="PROSITE" id="PS51903">
    <property type="entry name" value="CLP_R"/>
    <property type="match status" value="1"/>
</dbReference>
<evidence type="ECO:0000256" key="13">
    <source>
        <dbReference type="SAM" id="MobiDB-lite"/>
    </source>
</evidence>
<keyword evidence="12" id="KW-0963">Cytoplasm</keyword>
<comment type="caution">
    <text evidence="15">The sequence shown here is derived from an EMBL/GenBank/DDBJ whole genome shotgun (WGS) entry which is preliminary data.</text>
</comment>
<dbReference type="InterPro" id="IPR036628">
    <property type="entry name" value="Clp_N_dom_sf"/>
</dbReference>
<keyword evidence="3 10" id="KW-0677">Repeat</keyword>
<evidence type="ECO:0000256" key="5">
    <source>
        <dbReference type="ARBA" id="ARBA00022840"/>
    </source>
</evidence>
<evidence type="ECO:0000313" key="15">
    <source>
        <dbReference type="EMBL" id="EDN82657.1"/>
    </source>
</evidence>
<dbReference type="Pfam" id="PF02861">
    <property type="entry name" value="Clp_N"/>
    <property type="match status" value="1"/>
</dbReference>
<dbReference type="AlphaFoldDB" id="A7A774"/>
<dbReference type="InterPro" id="IPR050130">
    <property type="entry name" value="ClpA_ClpB"/>
</dbReference>
<name>A7A774_BIFAD</name>
<comment type="subunit">
    <text evidence="9">Homohexamer. The oligomerization is ATP-dependent.</text>
</comment>
<reference evidence="15 16" key="1">
    <citation type="submission" date="2007-04" db="EMBL/GenBank/DDBJ databases">
        <authorList>
            <person name="Fulton L."/>
            <person name="Clifton S."/>
            <person name="Fulton B."/>
            <person name="Xu J."/>
            <person name="Minx P."/>
            <person name="Pepin K.H."/>
            <person name="Johnson M."/>
            <person name="Thiruvilangam P."/>
            <person name="Bhonagiri V."/>
            <person name="Nash W.E."/>
            <person name="Mardis E.R."/>
            <person name="Wilson R.K."/>
        </authorList>
    </citation>
    <scope>NUCLEOTIDE SEQUENCE [LARGE SCALE GENOMIC DNA]</scope>
    <source>
        <strain evidence="15 16">L2-32</strain>
    </source>
</reference>
<feature type="coiled-coil region" evidence="12">
    <location>
        <begin position="411"/>
        <end position="518"/>
    </location>
</feature>
<evidence type="ECO:0000313" key="16">
    <source>
        <dbReference type="Proteomes" id="UP000003773"/>
    </source>
</evidence>
<organism evidence="15 16">
    <name type="scientific">Bifidobacterium adolescentis L2-32</name>
    <dbReference type="NCBI Taxonomy" id="411481"/>
    <lineage>
        <taxon>Bacteria</taxon>
        <taxon>Bacillati</taxon>
        <taxon>Actinomycetota</taxon>
        <taxon>Actinomycetes</taxon>
        <taxon>Bifidobacteriales</taxon>
        <taxon>Bifidobacteriaceae</taxon>
        <taxon>Bifidobacterium</taxon>
    </lineage>
</organism>
<dbReference type="InterPro" id="IPR018368">
    <property type="entry name" value="ClpA/B_CS1"/>
</dbReference>
<comment type="subcellular location">
    <subcellularLocation>
        <location evidence="1 12">Cytoplasm</location>
    </subcellularLocation>
</comment>
<evidence type="ECO:0000256" key="4">
    <source>
        <dbReference type="ARBA" id="ARBA00022741"/>
    </source>
</evidence>
<dbReference type="SUPFAM" id="SSF81923">
    <property type="entry name" value="Double Clp-N motif"/>
    <property type="match status" value="1"/>
</dbReference>
<dbReference type="HOGENOM" id="CLU_005070_4_2_11"/>
<evidence type="ECO:0000256" key="8">
    <source>
        <dbReference type="ARBA" id="ARBA00023186"/>
    </source>
</evidence>
<dbReference type="InterPro" id="IPR027417">
    <property type="entry name" value="P-loop_NTPase"/>
</dbReference>
<dbReference type="InterPro" id="IPR003959">
    <property type="entry name" value="ATPase_AAA_core"/>
</dbReference>
<keyword evidence="8 11" id="KW-0143">Chaperone</keyword>
<evidence type="ECO:0000256" key="2">
    <source>
        <dbReference type="ARBA" id="ARBA00008675"/>
    </source>
</evidence>